<feature type="domain" description="Amidase" evidence="1">
    <location>
        <begin position="3"/>
        <end position="112"/>
    </location>
</feature>
<organism evidence="2 3">
    <name type="scientific">Triangularia setosa</name>
    <dbReference type="NCBI Taxonomy" id="2587417"/>
    <lineage>
        <taxon>Eukaryota</taxon>
        <taxon>Fungi</taxon>
        <taxon>Dikarya</taxon>
        <taxon>Ascomycota</taxon>
        <taxon>Pezizomycotina</taxon>
        <taxon>Sordariomycetes</taxon>
        <taxon>Sordariomycetidae</taxon>
        <taxon>Sordariales</taxon>
        <taxon>Podosporaceae</taxon>
        <taxon>Triangularia</taxon>
    </lineage>
</organism>
<name>A0AAN6VZ50_9PEZI</name>
<evidence type="ECO:0000313" key="2">
    <source>
        <dbReference type="EMBL" id="KAK4171965.1"/>
    </source>
</evidence>
<dbReference type="Pfam" id="PF01425">
    <property type="entry name" value="Amidase"/>
    <property type="match status" value="1"/>
</dbReference>
<sequence>PNRKPLHGLRFAIKDVFDVKDLRVTAGNRAFYSPSKTAKATCPIFQRLLDAGADHAGVGLFGTLRLGGTHQVSQLPRTTTFNPRGDGYQSAGGGGSGAAIAAYDWLNFTIGTNSE</sequence>
<dbReference type="InterPro" id="IPR036928">
    <property type="entry name" value="AS_sf"/>
</dbReference>
<dbReference type="EMBL" id="MU866480">
    <property type="protein sequence ID" value="KAK4171965.1"/>
    <property type="molecule type" value="Genomic_DNA"/>
</dbReference>
<evidence type="ECO:0000313" key="3">
    <source>
        <dbReference type="Proteomes" id="UP001302321"/>
    </source>
</evidence>
<dbReference type="InterPro" id="IPR023631">
    <property type="entry name" value="Amidase_dom"/>
</dbReference>
<accession>A0AAN6VZ50</accession>
<keyword evidence="3" id="KW-1185">Reference proteome</keyword>
<protein>
    <submittedName>
        <fullName evidence="2">Amidase signature domain-containing protein</fullName>
    </submittedName>
</protein>
<comment type="caution">
    <text evidence="2">The sequence shown here is derived from an EMBL/GenBank/DDBJ whole genome shotgun (WGS) entry which is preliminary data.</text>
</comment>
<gene>
    <name evidence="2" type="ORF">QBC36DRAFT_198118</name>
</gene>
<dbReference type="SUPFAM" id="SSF75304">
    <property type="entry name" value="Amidase signature (AS) enzymes"/>
    <property type="match status" value="1"/>
</dbReference>
<reference evidence="2" key="2">
    <citation type="submission" date="2023-05" db="EMBL/GenBank/DDBJ databases">
        <authorList>
            <consortium name="Lawrence Berkeley National Laboratory"/>
            <person name="Steindorff A."/>
            <person name="Hensen N."/>
            <person name="Bonometti L."/>
            <person name="Westerberg I."/>
            <person name="Brannstrom I.O."/>
            <person name="Guillou S."/>
            <person name="Cros-Aarteil S."/>
            <person name="Calhoun S."/>
            <person name="Haridas S."/>
            <person name="Kuo A."/>
            <person name="Mondo S."/>
            <person name="Pangilinan J."/>
            <person name="Riley R."/>
            <person name="Labutti K."/>
            <person name="Andreopoulos B."/>
            <person name="Lipzen A."/>
            <person name="Chen C."/>
            <person name="Yanf M."/>
            <person name="Daum C."/>
            <person name="Ng V."/>
            <person name="Clum A."/>
            <person name="Ohm R."/>
            <person name="Martin F."/>
            <person name="Silar P."/>
            <person name="Natvig D."/>
            <person name="Lalanne C."/>
            <person name="Gautier V."/>
            <person name="Ament-Velasquez S.L."/>
            <person name="Kruys A."/>
            <person name="Hutchinson M.I."/>
            <person name="Powell A.J."/>
            <person name="Barry K."/>
            <person name="Miller A.N."/>
            <person name="Grigoriev I.V."/>
            <person name="Debuchy R."/>
            <person name="Gladieux P."/>
            <person name="Thoren M.H."/>
            <person name="Johannesson H."/>
        </authorList>
    </citation>
    <scope>NUCLEOTIDE SEQUENCE</scope>
    <source>
        <strain evidence="2">CBS 892.96</strain>
    </source>
</reference>
<dbReference type="Proteomes" id="UP001302321">
    <property type="component" value="Unassembled WGS sequence"/>
</dbReference>
<evidence type="ECO:0000259" key="1">
    <source>
        <dbReference type="Pfam" id="PF01425"/>
    </source>
</evidence>
<dbReference type="AlphaFoldDB" id="A0AAN6VZ50"/>
<dbReference type="PANTHER" id="PTHR46310">
    <property type="entry name" value="AMIDASE 1"/>
    <property type="match status" value="1"/>
</dbReference>
<dbReference type="PANTHER" id="PTHR46310:SF7">
    <property type="entry name" value="AMIDASE 1"/>
    <property type="match status" value="1"/>
</dbReference>
<dbReference type="Gene3D" id="3.90.1300.10">
    <property type="entry name" value="Amidase signature (AS) domain"/>
    <property type="match status" value="1"/>
</dbReference>
<proteinExistence type="predicted"/>
<reference evidence="2" key="1">
    <citation type="journal article" date="2023" name="Mol. Phylogenet. Evol.">
        <title>Genome-scale phylogeny and comparative genomics of the fungal order Sordariales.</title>
        <authorList>
            <person name="Hensen N."/>
            <person name="Bonometti L."/>
            <person name="Westerberg I."/>
            <person name="Brannstrom I.O."/>
            <person name="Guillou S."/>
            <person name="Cros-Aarteil S."/>
            <person name="Calhoun S."/>
            <person name="Haridas S."/>
            <person name="Kuo A."/>
            <person name="Mondo S."/>
            <person name="Pangilinan J."/>
            <person name="Riley R."/>
            <person name="LaButti K."/>
            <person name="Andreopoulos B."/>
            <person name="Lipzen A."/>
            <person name="Chen C."/>
            <person name="Yan M."/>
            <person name="Daum C."/>
            <person name="Ng V."/>
            <person name="Clum A."/>
            <person name="Steindorff A."/>
            <person name="Ohm R.A."/>
            <person name="Martin F."/>
            <person name="Silar P."/>
            <person name="Natvig D.O."/>
            <person name="Lalanne C."/>
            <person name="Gautier V."/>
            <person name="Ament-Velasquez S.L."/>
            <person name="Kruys A."/>
            <person name="Hutchinson M.I."/>
            <person name="Powell A.J."/>
            <person name="Barry K."/>
            <person name="Miller A.N."/>
            <person name="Grigoriev I.V."/>
            <person name="Debuchy R."/>
            <person name="Gladieux P."/>
            <person name="Hiltunen Thoren M."/>
            <person name="Johannesson H."/>
        </authorList>
    </citation>
    <scope>NUCLEOTIDE SEQUENCE</scope>
    <source>
        <strain evidence="2">CBS 892.96</strain>
    </source>
</reference>
<feature type="non-terminal residue" evidence="2">
    <location>
        <position position="1"/>
    </location>
</feature>